<protein>
    <submittedName>
        <fullName evidence="2">8712_t:CDS:1</fullName>
    </submittedName>
</protein>
<feature type="region of interest" description="Disordered" evidence="1">
    <location>
        <begin position="77"/>
        <end position="101"/>
    </location>
</feature>
<evidence type="ECO:0000256" key="1">
    <source>
        <dbReference type="SAM" id="MobiDB-lite"/>
    </source>
</evidence>
<dbReference type="Proteomes" id="UP000789759">
    <property type="component" value="Unassembled WGS sequence"/>
</dbReference>
<evidence type="ECO:0000313" key="3">
    <source>
        <dbReference type="Proteomes" id="UP000789759"/>
    </source>
</evidence>
<feature type="compositionally biased region" description="Basic and acidic residues" evidence="1">
    <location>
        <begin position="91"/>
        <end position="101"/>
    </location>
</feature>
<feature type="non-terminal residue" evidence="2">
    <location>
        <position position="101"/>
    </location>
</feature>
<comment type="caution">
    <text evidence="2">The sequence shown here is derived from an EMBL/GenBank/DDBJ whole genome shotgun (WGS) entry which is preliminary data.</text>
</comment>
<reference evidence="2" key="1">
    <citation type="submission" date="2021-06" db="EMBL/GenBank/DDBJ databases">
        <authorList>
            <person name="Kallberg Y."/>
            <person name="Tangrot J."/>
            <person name="Rosling A."/>
        </authorList>
    </citation>
    <scope>NUCLEOTIDE SEQUENCE</scope>
    <source>
        <strain evidence="2">FL966</strain>
    </source>
</reference>
<gene>
    <name evidence="2" type="ORF">CPELLU_LOCUS13078</name>
</gene>
<evidence type="ECO:0000313" key="2">
    <source>
        <dbReference type="EMBL" id="CAG8724265.1"/>
    </source>
</evidence>
<dbReference type="AlphaFoldDB" id="A0A9N9I894"/>
<sequence>VFHGNKTCSECLEHKNRKREEKAAIILSNAKENAIDLENITSTIYEALVNMDNINENLENNYPVIDYEEVEDHVNLDSNTSDEEAMNTKTTESKATLEKVV</sequence>
<accession>A0A9N9I894</accession>
<keyword evidence="3" id="KW-1185">Reference proteome</keyword>
<dbReference type="EMBL" id="CAJVQA010013438">
    <property type="protein sequence ID" value="CAG8724265.1"/>
    <property type="molecule type" value="Genomic_DNA"/>
</dbReference>
<proteinExistence type="predicted"/>
<organism evidence="2 3">
    <name type="scientific">Cetraspora pellucida</name>
    <dbReference type="NCBI Taxonomy" id="1433469"/>
    <lineage>
        <taxon>Eukaryota</taxon>
        <taxon>Fungi</taxon>
        <taxon>Fungi incertae sedis</taxon>
        <taxon>Mucoromycota</taxon>
        <taxon>Glomeromycotina</taxon>
        <taxon>Glomeromycetes</taxon>
        <taxon>Diversisporales</taxon>
        <taxon>Gigasporaceae</taxon>
        <taxon>Cetraspora</taxon>
    </lineage>
</organism>
<name>A0A9N9I894_9GLOM</name>